<dbReference type="InterPro" id="IPR004089">
    <property type="entry name" value="MCPsignal_dom"/>
</dbReference>
<name>A0A9X1FZ87_9RHOB</name>
<feature type="transmembrane region" description="Helical" evidence="6">
    <location>
        <begin position="46"/>
        <end position="65"/>
    </location>
</feature>
<feature type="region of interest" description="Disordered" evidence="5">
    <location>
        <begin position="567"/>
        <end position="618"/>
    </location>
</feature>
<dbReference type="FunFam" id="1.10.287.950:FF:000001">
    <property type="entry name" value="Methyl-accepting chemotaxis sensory transducer"/>
    <property type="match status" value="1"/>
</dbReference>
<feature type="region of interest" description="Disordered" evidence="5">
    <location>
        <begin position="224"/>
        <end position="263"/>
    </location>
</feature>
<dbReference type="SMART" id="SM00283">
    <property type="entry name" value="MA"/>
    <property type="match status" value="1"/>
</dbReference>
<dbReference type="PANTHER" id="PTHR43531:SF11">
    <property type="entry name" value="METHYL-ACCEPTING CHEMOTAXIS PROTEIN 3"/>
    <property type="match status" value="1"/>
</dbReference>
<dbReference type="AlphaFoldDB" id="A0A9X1FZ87"/>
<evidence type="ECO:0000313" key="9">
    <source>
        <dbReference type="EMBL" id="MBW4710328.1"/>
    </source>
</evidence>
<feature type="domain" description="Methyl-accepting transducer" evidence="7">
    <location>
        <begin position="317"/>
        <end position="546"/>
    </location>
</feature>
<keyword evidence="6" id="KW-1133">Transmembrane helix</keyword>
<evidence type="ECO:0000256" key="6">
    <source>
        <dbReference type="SAM" id="Phobius"/>
    </source>
</evidence>
<accession>A0A9X1FZ87</accession>
<gene>
    <name evidence="9" type="ORF">KX928_21270</name>
</gene>
<feature type="transmembrane region" description="Helical" evidence="6">
    <location>
        <begin position="100"/>
        <end position="123"/>
    </location>
</feature>
<dbReference type="PANTHER" id="PTHR43531">
    <property type="entry name" value="PROTEIN ICFG"/>
    <property type="match status" value="1"/>
</dbReference>
<dbReference type="CDD" id="cd11386">
    <property type="entry name" value="MCP_signal"/>
    <property type="match status" value="1"/>
</dbReference>
<evidence type="ECO:0000256" key="4">
    <source>
        <dbReference type="PROSITE-ProRule" id="PRU00284"/>
    </source>
</evidence>
<keyword evidence="4" id="KW-0807">Transducer</keyword>
<feature type="compositionally biased region" description="Basic and acidic residues" evidence="5">
    <location>
        <begin position="228"/>
        <end position="262"/>
    </location>
</feature>
<evidence type="ECO:0000256" key="1">
    <source>
        <dbReference type="ARBA" id="ARBA00004370"/>
    </source>
</evidence>
<protein>
    <submittedName>
        <fullName evidence="9">Methyl-accepting chemotaxis protein</fullName>
    </submittedName>
</protein>
<reference evidence="9" key="1">
    <citation type="submission" date="2021-07" db="EMBL/GenBank/DDBJ databases">
        <title>Roseobacter insulae sp. nov., isolated from a tidal flat.</title>
        <authorList>
            <person name="Park S."/>
            <person name="Yoon J.-H."/>
        </authorList>
    </citation>
    <scope>NUCLEOTIDE SEQUENCE</scope>
    <source>
        <strain evidence="9">YSTF-M11</strain>
    </source>
</reference>
<comment type="subcellular location">
    <subcellularLocation>
        <location evidence="1">Membrane</location>
    </subcellularLocation>
</comment>
<comment type="similarity">
    <text evidence="3">Belongs to the methyl-accepting chemotaxis (MCP) protein family.</text>
</comment>
<feature type="transmembrane region" description="Helical" evidence="6">
    <location>
        <begin position="72"/>
        <end position="94"/>
    </location>
</feature>
<evidence type="ECO:0000313" key="10">
    <source>
        <dbReference type="Proteomes" id="UP001138661"/>
    </source>
</evidence>
<keyword evidence="6" id="KW-0472">Membrane</keyword>
<dbReference type="RefSeq" id="WP_219506742.1">
    <property type="nucleotide sequence ID" value="NZ_JAHXDN010000007.1"/>
</dbReference>
<proteinExistence type="inferred from homology"/>
<dbReference type="GO" id="GO:0007165">
    <property type="term" value="P:signal transduction"/>
    <property type="evidence" value="ECO:0007669"/>
    <property type="project" value="UniProtKB-KW"/>
</dbReference>
<dbReference type="InterPro" id="IPR003660">
    <property type="entry name" value="HAMP_dom"/>
</dbReference>
<dbReference type="Proteomes" id="UP001138661">
    <property type="component" value="Unassembled WGS sequence"/>
</dbReference>
<evidence type="ECO:0000256" key="2">
    <source>
        <dbReference type="ARBA" id="ARBA00022500"/>
    </source>
</evidence>
<dbReference type="PROSITE" id="PS50885">
    <property type="entry name" value="HAMP"/>
    <property type="match status" value="1"/>
</dbReference>
<keyword evidence="10" id="KW-1185">Reference proteome</keyword>
<evidence type="ECO:0000256" key="3">
    <source>
        <dbReference type="ARBA" id="ARBA00029447"/>
    </source>
</evidence>
<dbReference type="GO" id="GO:0006935">
    <property type="term" value="P:chemotaxis"/>
    <property type="evidence" value="ECO:0007669"/>
    <property type="project" value="UniProtKB-KW"/>
</dbReference>
<evidence type="ECO:0000256" key="5">
    <source>
        <dbReference type="SAM" id="MobiDB-lite"/>
    </source>
</evidence>
<keyword evidence="2" id="KW-0145">Chemotaxis</keyword>
<feature type="domain" description="HAMP" evidence="8">
    <location>
        <begin position="260"/>
        <end position="312"/>
    </location>
</feature>
<dbReference type="PROSITE" id="PS50111">
    <property type="entry name" value="CHEMOTAXIS_TRANSDUC_2"/>
    <property type="match status" value="1"/>
</dbReference>
<dbReference type="Pfam" id="PF00015">
    <property type="entry name" value="MCPsignal"/>
    <property type="match status" value="1"/>
</dbReference>
<feature type="transmembrane region" description="Helical" evidence="6">
    <location>
        <begin position="20"/>
        <end position="40"/>
    </location>
</feature>
<feature type="transmembrane region" description="Helical" evidence="6">
    <location>
        <begin position="153"/>
        <end position="171"/>
    </location>
</feature>
<evidence type="ECO:0000259" key="7">
    <source>
        <dbReference type="PROSITE" id="PS50111"/>
    </source>
</evidence>
<comment type="caution">
    <text evidence="9">The sequence shown here is derived from an EMBL/GenBank/DDBJ whole genome shotgun (WGS) entry which is preliminary data.</text>
</comment>
<dbReference type="EMBL" id="JAHXDN010000007">
    <property type="protein sequence ID" value="MBW4710328.1"/>
    <property type="molecule type" value="Genomic_DNA"/>
</dbReference>
<keyword evidence="6" id="KW-0812">Transmembrane</keyword>
<sequence length="618" mass="65107">MKHTAETETTGLDAVRNRSAMHLAIGCCAMVPLSVLAAWLAGNSLIVAGGSASLFAILCVVGAKLRSLQGRVLVALGLVGQAICITAALSGHAWQLDSHMLFFAILAACMVLSEPVVIISAAAMIAVHHLSLSIAMPALVYPSSSLFDNLQRTAIHGVIVVVEAAILWSAIRNRNIAHEKSVADTLKISAAAQEAKLAVERIEAEQSKTETALLAAKEAQQQALEATRSAEAETEKAIEADKKARELEEQERRNRSATEAEQNKVVSALREALAKLSQGDLSEKIDDPFPQNYEELRSAFNTAVSELQDAMSLVGDNADTIGMDVSSIEQAADNLAKRTEAQAATVEETSAAISQIAGNSKSAAESAREATQAVDAAQAKTNESETIVTKAVSAMSEIENSSGQIAKIVQLIEDIAFQTNLLALNAGVEAARAGDAGRGFSVVASEVRELARRSSEAAKEIGELIDASGKQVSCGVGLVRETGAALQSISVAVEDISTHVSVIASSAEEQSVSISETNDAIRQLDTVTQQNAAMFEETNAVTQSLAQQAKQLKSAIARFKMNARSADTPIAFENRKPAPHSPSRNLSDRPSAYSVDGNAALDISTDAPADPAEGWEEF</sequence>
<organism evidence="9 10">
    <name type="scientific">Roseobacter insulae</name>
    <dbReference type="NCBI Taxonomy" id="2859783"/>
    <lineage>
        <taxon>Bacteria</taxon>
        <taxon>Pseudomonadati</taxon>
        <taxon>Pseudomonadota</taxon>
        <taxon>Alphaproteobacteria</taxon>
        <taxon>Rhodobacterales</taxon>
        <taxon>Roseobacteraceae</taxon>
        <taxon>Roseobacter</taxon>
    </lineage>
</organism>
<dbReference type="GO" id="GO:0016020">
    <property type="term" value="C:membrane"/>
    <property type="evidence" value="ECO:0007669"/>
    <property type="project" value="UniProtKB-SubCell"/>
</dbReference>
<dbReference type="InterPro" id="IPR051310">
    <property type="entry name" value="MCP_chemotaxis"/>
</dbReference>
<evidence type="ECO:0000259" key="8">
    <source>
        <dbReference type="PROSITE" id="PS50885"/>
    </source>
</evidence>